<evidence type="ECO:0000313" key="6">
    <source>
        <dbReference type="Proteomes" id="UP000033847"/>
    </source>
</evidence>
<dbReference type="PANTHER" id="PTHR33154">
    <property type="entry name" value="TRANSCRIPTIONAL REGULATOR, ARSR FAMILY"/>
    <property type="match status" value="1"/>
</dbReference>
<evidence type="ECO:0000313" key="5">
    <source>
        <dbReference type="EMBL" id="KKS36855.1"/>
    </source>
</evidence>
<feature type="domain" description="HTH arsR-type" evidence="4">
    <location>
        <begin position="1"/>
        <end position="88"/>
    </location>
</feature>
<dbReference type="CDD" id="cd00090">
    <property type="entry name" value="HTH_ARSR"/>
    <property type="match status" value="1"/>
</dbReference>
<dbReference type="SUPFAM" id="SSF46785">
    <property type="entry name" value="Winged helix' DNA-binding domain"/>
    <property type="match status" value="1"/>
</dbReference>
<organism evidence="5 6">
    <name type="scientific">candidate division WWE3 bacterium GW2011_GWF1_42_14</name>
    <dbReference type="NCBI Taxonomy" id="1619138"/>
    <lineage>
        <taxon>Bacteria</taxon>
        <taxon>Katanobacteria</taxon>
    </lineage>
</organism>
<evidence type="ECO:0000256" key="2">
    <source>
        <dbReference type="ARBA" id="ARBA00023125"/>
    </source>
</evidence>
<dbReference type="AlphaFoldDB" id="A0A0G0YJG3"/>
<dbReference type="GO" id="GO:0003677">
    <property type="term" value="F:DNA binding"/>
    <property type="evidence" value="ECO:0007669"/>
    <property type="project" value="UniProtKB-KW"/>
</dbReference>
<dbReference type="PRINTS" id="PR00778">
    <property type="entry name" value="HTHARSR"/>
</dbReference>
<dbReference type="PANTHER" id="PTHR33154:SF33">
    <property type="entry name" value="TRANSCRIPTIONAL REPRESSOR SDPR"/>
    <property type="match status" value="1"/>
</dbReference>
<dbReference type="Gene3D" id="1.10.10.10">
    <property type="entry name" value="Winged helix-like DNA-binding domain superfamily/Winged helix DNA-binding domain"/>
    <property type="match status" value="1"/>
</dbReference>
<dbReference type="InterPro" id="IPR011991">
    <property type="entry name" value="ArsR-like_HTH"/>
</dbReference>
<dbReference type="PROSITE" id="PS50987">
    <property type="entry name" value="HTH_ARSR_2"/>
    <property type="match status" value="1"/>
</dbReference>
<dbReference type="NCBIfam" id="NF033788">
    <property type="entry name" value="HTH_metalloreg"/>
    <property type="match status" value="1"/>
</dbReference>
<dbReference type="Pfam" id="PF01022">
    <property type="entry name" value="HTH_5"/>
    <property type="match status" value="1"/>
</dbReference>
<dbReference type="EMBL" id="LCCU01000020">
    <property type="protein sequence ID" value="KKS36855.1"/>
    <property type="molecule type" value="Genomic_DNA"/>
</dbReference>
<dbReference type="Proteomes" id="UP000033847">
    <property type="component" value="Unassembled WGS sequence"/>
</dbReference>
<dbReference type="InterPro" id="IPR051081">
    <property type="entry name" value="HTH_MetalResp_TranReg"/>
</dbReference>
<accession>A0A0G0YJG3</accession>
<gene>
    <name evidence="5" type="ORF">UV00_C0020G0016</name>
</gene>
<protein>
    <submittedName>
        <fullName evidence="5">ArsR family transcriptional regulator</fullName>
    </submittedName>
</protein>
<evidence type="ECO:0000256" key="1">
    <source>
        <dbReference type="ARBA" id="ARBA00023015"/>
    </source>
</evidence>
<dbReference type="InterPro" id="IPR001845">
    <property type="entry name" value="HTH_ArsR_DNA-bd_dom"/>
</dbReference>
<sequence>MTIDIFSAISNPVRIKLLMCLSEKPKSVNELIHMCGMSQSAVSQHLAKLKKAGILDTKKEGKYVFYKLLYPQAAEVAFKVESLSKEIEK</sequence>
<evidence type="ECO:0000259" key="4">
    <source>
        <dbReference type="PROSITE" id="PS50987"/>
    </source>
</evidence>
<reference evidence="5 6" key="1">
    <citation type="journal article" date="2015" name="Nature">
        <title>rRNA introns, odd ribosomes, and small enigmatic genomes across a large radiation of phyla.</title>
        <authorList>
            <person name="Brown C.T."/>
            <person name="Hug L.A."/>
            <person name="Thomas B.C."/>
            <person name="Sharon I."/>
            <person name="Castelle C.J."/>
            <person name="Singh A."/>
            <person name="Wilkins M.J."/>
            <person name="Williams K.H."/>
            <person name="Banfield J.F."/>
        </authorList>
    </citation>
    <scope>NUCLEOTIDE SEQUENCE [LARGE SCALE GENOMIC DNA]</scope>
</reference>
<dbReference type="SMART" id="SM00418">
    <property type="entry name" value="HTH_ARSR"/>
    <property type="match status" value="1"/>
</dbReference>
<keyword evidence="2" id="KW-0238">DNA-binding</keyword>
<dbReference type="PATRIC" id="fig|1619138.3.peg.828"/>
<keyword evidence="1" id="KW-0805">Transcription regulation</keyword>
<keyword evidence="3" id="KW-0804">Transcription</keyword>
<name>A0A0G0YJG3_UNCKA</name>
<comment type="caution">
    <text evidence="5">The sequence shown here is derived from an EMBL/GenBank/DDBJ whole genome shotgun (WGS) entry which is preliminary data.</text>
</comment>
<dbReference type="GO" id="GO:0003700">
    <property type="term" value="F:DNA-binding transcription factor activity"/>
    <property type="evidence" value="ECO:0007669"/>
    <property type="project" value="InterPro"/>
</dbReference>
<dbReference type="InterPro" id="IPR036388">
    <property type="entry name" value="WH-like_DNA-bd_sf"/>
</dbReference>
<proteinExistence type="predicted"/>
<dbReference type="InterPro" id="IPR036390">
    <property type="entry name" value="WH_DNA-bd_sf"/>
</dbReference>
<evidence type="ECO:0000256" key="3">
    <source>
        <dbReference type="ARBA" id="ARBA00023163"/>
    </source>
</evidence>